<dbReference type="Gene3D" id="3.10.420.10">
    <property type="entry name" value="SecB-like"/>
    <property type="match status" value="1"/>
</dbReference>
<dbReference type="HAMAP" id="MF_00821">
    <property type="entry name" value="SecB"/>
    <property type="match status" value="1"/>
</dbReference>
<gene>
    <name evidence="5 6" type="primary">secB</name>
    <name evidence="6" type="ORF">EVA68_03980</name>
</gene>
<comment type="similarity">
    <text evidence="1 5">Belongs to the SecB family.</text>
</comment>
<keyword evidence="5" id="KW-0963">Cytoplasm</keyword>
<evidence type="ECO:0000313" key="6">
    <source>
        <dbReference type="EMBL" id="RZO76580.1"/>
    </source>
</evidence>
<sequence length="152" mass="17175">MTEEKKVNFSVQRIYLKDSSFESPRSPDGFRDQWKPKVNLELNSSHKLIEGGLYEVVLSLTVTATAEETDAIMYLVQVDQAGIFLIELLEENARLQMLGSFCPNILFPYAREVIDSVVTKGSFPPLMLSPVNFDAIYQQGLAEKARREGKVQ</sequence>
<dbReference type="NCBIfam" id="NF004393">
    <property type="entry name" value="PRK05751.1-4"/>
    <property type="match status" value="1"/>
</dbReference>
<evidence type="ECO:0000256" key="2">
    <source>
        <dbReference type="ARBA" id="ARBA00022448"/>
    </source>
</evidence>
<keyword evidence="2 5" id="KW-0813">Transport</keyword>
<comment type="subcellular location">
    <subcellularLocation>
        <location evidence="5">Cytoplasm</location>
    </subcellularLocation>
</comment>
<accession>A0A520S274</accession>
<evidence type="ECO:0000256" key="1">
    <source>
        <dbReference type="ARBA" id="ARBA00009990"/>
    </source>
</evidence>
<dbReference type="GO" id="GO:0051262">
    <property type="term" value="P:protein tetramerization"/>
    <property type="evidence" value="ECO:0007669"/>
    <property type="project" value="InterPro"/>
</dbReference>
<dbReference type="SUPFAM" id="SSF54611">
    <property type="entry name" value="SecB-like"/>
    <property type="match status" value="1"/>
</dbReference>
<evidence type="ECO:0000313" key="7">
    <source>
        <dbReference type="Proteomes" id="UP000316199"/>
    </source>
</evidence>
<dbReference type="Proteomes" id="UP000316199">
    <property type="component" value="Unassembled WGS sequence"/>
</dbReference>
<dbReference type="Pfam" id="PF02556">
    <property type="entry name" value="SecB"/>
    <property type="match status" value="1"/>
</dbReference>
<dbReference type="AlphaFoldDB" id="A0A520S274"/>
<evidence type="ECO:0000256" key="5">
    <source>
        <dbReference type="HAMAP-Rule" id="MF_00821"/>
    </source>
</evidence>
<keyword evidence="3 5" id="KW-0653">Protein transport</keyword>
<dbReference type="InterPro" id="IPR035958">
    <property type="entry name" value="SecB-like_sf"/>
</dbReference>
<comment type="caution">
    <text evidence="6">The sequence shown here is derived from an EMBL/GenBank/DDBJ whole genome shotgun (WGS) entry which is preliminary data.</text>
</comment>
<dbReference type="GO" id="GO:0006457">
    <property type="term" value="P:protein folding"/>
    <property type="evidence" value="ECO:0007669"/>
    <property type="project" value="UniProtKB-UniRule"/>
</dbReference>
<evidence type="ECO:0000256" key="3">
    <source>
        <dbReference type="ARBA" id="ARBA00022927"/>
    </source>
</evidence>
<evidence type="ECO:0000256" key="4">
    <source>
        <dbReference type="ARBA" id="ARBA00023010"/>
    </source>
</evidence>
<comment type="subunit">
    <text evidence="5">Homotetramer, a dimer of dimers. One homotetramer interacts with 1 SecA dimer.</text>
</comment>
<dbReference type="EMBL" id="SHAG01000010">
    <property type="protein sequence ID" value="RZO76580.1"/>
    <property type="molecule type" value="Genomic_DNA"/>
</dbReference>
<name>A0A520S274_9GAMM</name>
<keyword evidence="5" id="KW-0143">Chaperone</keyword>
<dbReference type="PANTHER" id="PTHR36918:SF1">
    <property type="entry name" value="PROTEIN-EXPORT PROTEIN SECB"/>
    <property type="match status" value="1"/>
</dbReference>
<organism evidence="6 7">
    <name type="scientific">OM182 bacterium</name>
    <dbReference type="NCBI Taxonomy" id="2510334"/>
    <lineage>
        <taxon>Bacteria</taxon>
        <taxon>Pseudomonadati</taxon>
        <taxon>Pseudomonadota</taxon>
        <taxon>Gammaproteobacteria</taxon>
        <taxon>OMG group</taxon>
        <taxon>OM182 clade</taxon>
    </lineage>
</organism>
<comment type="function">
    <text evidence="5">One of the proteins required for the normal export of preproteins out of the cell cytoplasm. It is a molecular chaperone that binds to a subset of precursor proteins, maintaining them in a translocation-competent state. It also specifically binds to its receptor SecA.</text>
</comment>
<protein>
    <recommendedName>
        <fullName evidence="5">Protein-export protein SecB</fullName>
    </recommendedName>
</protein>
<reference evidence="6 7" key="1">
    <citation type="submission" date="2019-02" db="EMBL/GenBank/DDBJ databases">
        <title>Prokaryotic population dynamics and viral predation in marine succession experiment using metagenomics: the confinement effect.</title>
        <authorList>
            <person name="Haro-Moreno J.M."/>
            <person name="Rodriguez-Valera F."/>
            <person name="Lopez-Perez M."/>
        </authorList>
    </citation>
    <scope>NUCLEOTIDE SEQUENCE [LARGE SCALE GENOMIC DNA]</scope>
    <source>
        <strain evidence="6">MED-G157</strain>
    </source>
</reference>
<proteinExistence type="inferred from homology"/>
<dbReference type="PANTHER" id="PTHR36918">
    <property type="match status" value="1"/>
</dbReference>
<dbReference type="NCBIfam" id="TIGR00809">
    <property type="entry name" value="secB"/>
    <property type="match status" value="1"/>
</dbReference>
<keyword evidence="4 5" id="KW-0811">Translocation</keyword>
<dbReference type="GO" id="GO:0005737">
    <property type="term" value="C:cytoplasm"/>
    <property type="evidence" value="ECO:0007669"/>
    <property type="project" value="UniProtKB-SubCell"/>
</dbReference>
<dbReference type="GO" id="GO:0051082">
    <property type="term" value="F:unfolded protein binding"/>
    <property type="evidence" value="ECO:0007669"/>
    <property type="project" value="InterPro"/>
</dbReference>
<dbReference type="InterPro" id="IPR003708">
    <property type="entry name" value="SecB"/>
</dbReference>
<dbReference type="PRINTS" id="PR01594">
    <property type="entry name" value="SECBCHAPRONE"/>
</dbReference>
<dbReference type="GO" id="GO:0015031">
    <property type="term" value="P:protein transport"/>
    <property type="evidence" value="ECO:0007669"/>
    <property type="project" value="UniProtKB-UniRule"/>
</dbReference>